<dbReference type="PROSITE" id="PS50885">
    <property type="entry name" value="HAMP"/>
    <property type="match status" value="1"/>
</dbReference>
<evidence type="ECO:0000313" key="16">
    <source>
        <dbReference type="Proteomes" id="UP001375382"/>
    </source>
</evidence>
<evidence type="ECO:0000256" key="7">
    <source>
        <dbReference type="ARBA" id="ARBA00023224"/>
    </source>
</evidence>
<evidence type="ECO:0000256" key="10">
    <source>
        <dbReference type="SAM" id="Coils"/>
    </source>
</evidence>
<keyword evidence="10" id="KW-0175">Coiled coil</keyword>
<gene>
    <name evidence="15" type="ORF">MN202_19055</name>
</gene>
<keyword evidence="7 9" id="KW-0807">Transducer</keyword>
<dbReference type="PROSITE" id="PS50111">
    <property type="entry name" value="CHEMOTAXIS_TRANSDUC_2"/>
    <property type="match status" value="1"/>
</dbReference>
<evidence type="ECO:0000256" key="11">
    <source>
        <dbReference type="SAM" id="Phobius"/>
    </source>
</evidence>
<reference evidence="15 16" key="1">
    <citation type="journal article" date="2023" name="Ecotoxicol. Environ. Saf.">
        <title>Mercury remediation potential of mercury-resistant strain Rheinheimera metallidurans sp. nov. isolated from a municipal waste dumping site.</title>
        <authorList>
            <person name="Yadav V."/>
            <person name="Manjhi A."/>
            <person name="Vadakedath N."/>
        </authorList>
    </citation>
    <scope>NUCLEOTIDE SEQUENCE [LARGE SCALE GENOMIC DNA]</scope>
    <source>
        <strain evidence="15 16">E-49</strain>
    </source>
</reference>
<evidence type="ECO:0000259" key="14">
    <source>
        <dbReference type="PROSITE" id="PS50885"/>
    </source>
</evidence>
<feature type="domain" description="Methyl-accepting transducer" evidence="12">
    <location>
        <begin position="279"/>
        <end position="515"/>
    </location>
</feature>
<evidence type="ECO:0000259" key="12">
    <source>
        <dbReference type="PROSITE" id="PS50111"/>
    </source>
</evidence>
<dbReference type="Proteomes" id="UP001375382">
    <property type="component" value="Unassembled WGS sequence"/>
</dbReference>
<dbReference type="InterPro" id="IPR003660">
    <property type="entry name" value="HAMP_dom"/>
</dbReference>
<evidence type="ECO:0000256" key="6">
    <source>
        <dbReference type="ARBA" id="ARBA00023136"/>
    </source>
</evidence>
<keyword evidence="4 11" id="KW-0812">Transmembrane</keyword>
<feature type="domain" description="T-SNARE coiled-coil homology" evidence="13">
    <location>
        <begin position="466"/>
        <end position="528"/>
    </location>
</feature>
<dbReference type="Pfam" id="PF00672">
    <property type="entry name" value="HAMP"/>
    <property type="match status" value="1"/>
</dbReference>
<feature type="coiled-coil region" evidence="10">
    <location>
        <begin position="472"/>
        <end position="499"/>
    </location>
</feature>
<dbReference type="Pfam" id="PF17200">
    <property type="entry name" value="sCache_2"/>
    <property type="match status" value="1"/>
</dbReference>
<dbReference type="CDD" id="cd06225">
    <property type="entry name" value="HAMP"/>
    <property type="match status" value="1"/>
</dbReference>
<proteinExistence type="inferred from homology"/>
<comment type="caution">
    <text evidence="15">The sequence shown here is derived from an EMBL/GenBank/DDBJ whole genome shotgun (WGS) entry which is preliminary data.</text>
</comment>
<keyword evidence="16" id="KW-1185">Reference proteome</keyword>
<comment type="similarity">
    <text evidence="8">Belongs to the methyl-accepting chemotaxis (MCP) protein family.</text>
</comment>
<name>A0ABU8CC51_9GAMM</name>
<organism evidence="15 16">
    <name type="scientific">Rheinheimera muenzenbergensis</name>
    <dbReference type="NCBI Taxonomy" id="1193628"/>
    <lineage>
        <taxon>Bacteria</taxon>
        <taxon>Pseudomonadati</taxon>
        <taxon>Pseudomonadota</taxon>
        <taxon>Gammaproteobacteria</taxon>
        <taxon>Chromatiales</taxon>
        <taxon>Chromatiaceae</taxon>
        <taxon>Rheinheimera</taxon>
    </lineage>
</organism>
<dbReference type="SMART" id="SM00283">
    <property type="entry name" value="MA"/>
    <property type="match status" value="1"/>
</dbReference>
<comment type="subcellular location">
    <subcellularLocation>
        <location evidence="1">Cell inner membrane</location>
        <topology evidence="1">Multi-pass membrane protein</topology>
    </subcellularLocation>
</comment>
<dbReference type="InterPro" id="IPR004090">
    <property type="entry name" value="Chemotax_Me-accpt_rcpt"/>
</dbReference>
<dbReference type="InterPro" id="IPR033480">
    <property type="entry name" value="sCache_2"/>
</dbReference>
<dbReference type="SMART" id="SM01049">
    <property type="entry name" value="Cache_2"/>
    <property type="match status" value="1"/>
</dbReference>
<keyword evidence="2" id="KW-1003">Cell membrane</keyword>
<feature type="domain" description="HAMP" evidence="14">
    <location>
        <begin position="221"/>
        <end position="274"/>
    </location>
</feature>
<evidence type="ECO:0000256" key="3">
    <source>
        <dbReference type="ARBA" id="ARBA00022519"/>
    </source>
</evidence>
<dbReference type="InterPro" id="IPR000727">
    <property type="entry name" value="T_SNARE_dom"/>
</dbReference>
<dbReference type="PROSITE" id="PS50192">
    <property type="entry name" value="T_SNARE"/>
    <property type="match status" value="1"/>
</dbReference>
<keyword evidence="5 11" id="KW-1133">Transmembrane helix</keyword>
<dbReference type="InterPro" id="IPR004089">
    <property type="entry name" value="MCPsignal_dom"/>
</dbReference>
<dbReference type="SMART" id="SM00304">
    <property type="entry name" value="HAMP"/>
    <property type="match status" value="1"/>
</dbReference>
<evidence type="ECO:0000313" key="15">
    <source>
        <dbReference type="EMBL" id="MEH8019339.1"/>
    </source>
</evidence>
<dbReference type="EMBL" id="JALAAR010000024">
    <property type="protein sequence ID" value="MEH8019339.1"/>
    <property type="molecule type" value="Genomic_DNA"/>
</dbReference>
<dbReference type="Gene3D" id="3.30.450.20">
    <property type="entry name" value="PAS domain"/>
    <property type="match status" value="1"/>
</dbReference>
<keyword evidence="3" id="KW-0997">Cell inner membrane</keyword>
<keyword evidence="6 11" id="KW-0472">Membrane</keyword>
<evidence type="ECO:0000259" key="13">
    <source>
        <dbReference type="PROSITE" id="PS50192"/>
    </source>
</evidence>
<dbReference type="PANTHER" id="PTHR32089">
    <property type="entry name" value="METHYL-ACCEPTING CHEMOTAXIS PROTEIN MCPB"/>
    <property type="match status" value="1"/>
</dbReference>
<evidence type="ECO:0000256" key="9">
    <source>
        <dbReference type="PROSITE-ProRule" id="PRU00284"/>
    </source>
</evidence>
<dbReference type="Gene3D" id="1.10.287.950">
    <property type="entry name" value="Methyl-accepting chemotaxis protein"/>
    <property type="match status" value="1"/>
</dbReference>
<evidence type="ECO:0000256" key="4">
    <source>
        <dbReference type="ARBA" id="ARBA00022692"/>
    </source>
</evidence>
<sequence>MQTLSIKHKILVLATIPVILLTLVLTWQSIRQANAIAQMSVKQLEASLFAERRSQLDAFVELAISATASASTDDARKQILRQLRYEQGNNYFFVYNTAGVQIVSADNPAREGQNFYQSTTPDGRHLVQDYIKAAQRGGGYVEYSWPRVGSTVTSPKLAKAVMLPGSDWVLATGFYVDDLQQQLTALEQQSNDEVKSGIIRLVLIAALLLALIIAIGYALARSILAPLAQAVQAMKDIAQGDGDLTQRLDDQGHELGELAQAFNAFAAQVATLVDNVRTSVKSLSQSGEQLSGLMQQAEQGVQRQHSESDQVATAMHEMATTAQDVASSASNAAHAANDADRQVRQAAVTLQSAIEVIHGLERQVQTGVDVIGRVGSESQSIGGVVEVIRGIAEQTNLLALNAAIEAARAGEQGRGFAVVADEVRTLAARTAASTQEINNMIGRLQLGAQEAVGAINQIKEGSSHTVSEASKVDKALHEIQNAVSTINDMNNQIASAAEEQTTVSETINQNVHAIVEIAQQTAEGTSQASSISEQLASLATELEQLISRYKTR</sequence>
<evidence type="ECO:0000256" key="2">
    <source>
        <dbReference type="ARBA" id="ARBA00022475"/>
    </source>
</evidence>
<dbReference type="PANTHER" id="PTHR32089:SF119">
    <property type="entry name" value="METHYL-ACCEPTING CHEMOTAXIS PROTEIN CTPL"/>
    <property type="match status" value="1"/>
</dbReference>
<feature type="transmembrane region" description="Helical" evidence="11">
    <location>
        <begin position="198"/>
        <end position="220"/>
    </location>
</feature>
<dbReference type="RefSeq" id="WP_335737735.1">
    <property type="nucleotide sequence ID" value="NZ_JALAAR010000024.1"/>
</dbReference>
<evidence type="ECO:0000256" key="8">
    <source>
        <dbReference type="ARBA" id="ARBA00029447"/>
    </source>
</evidence>
<dbReference type="SUPFAM" id="SSF58104">
    <property type="entry name" value="Methyl-accepting chemotaxis protein (MCP) signaling domain"/>
    <property type="match status" value="1"/>
</dbReference>
<dbReference type="PRINTS" id="PR00260">
    <property type="entry name" value="CHEMTRNSDUCR"/>
</dbReference>
<accession>A0ABU8CC51</accession>
<dbReference type="Pfam" id="PF00015">
    <property type="entry name" value="MCPsignal"/>
    <property type="match status" value="1"/>
</dbReference>
<protein>
    <submittedName>
        <fullName evidence="15">Methyl-accepting chemotaxis protein</fullName>
    </submittedName>
</protein>
<evidence type="ECO:0000256" key="1">
    <source>
        <dbReference type="ARBA" id="ARBA00004429"/>
    </source>
</evidence>
<evidence type="ECO:0000256" key="5">
    <source>
        <dbReference type="ARBA" id="ARBA00022989"/>
    </source>
</evidence>